<evidence type="ECO:0000313" key="2">
    <source>
        <dbReference type="EMBL" id="GKT48497.1"/>
    </source>
</evidence>
<gene>
    <name evidence="2" type="ORF">ColSpa_08678</name>
</gene>
<feature type="compositionally biased region" description="Acidic residues" evidence="1">
    <location>
        <begin position="69"/>
        <end position="78"/>
    </location>
</feature>
<feature type="compositionally biased region" description="Basic and acidic residues" evidence="1">
    <location>
        <begin position="47"/>
        <end position="68"/>
    </location>
</feature>
<dbReference type="RefSeq" id="XP_049130847.1">
    <property type="nucleotide sequence ID" value="XM_049274890.1"/>
</dbReference>
<evidence type="ECO:0000313" key="3">
    <source>
        <dbReference type="Proteomes" id="UP001055115"/>
    </source>
</evidence>
<dbReference type="EMBL" id="BQXU01000023">
    <property type="protein sequence ID" value="GKT48497.1"/>
    <property type="molecule type" value="Genomic_DNA"/>
</dbReference>
<sequence length="99" mass="10768">MAQRSPGQEHTSPANGSAHKRASTIRVPAQSSHAEHEDGRAAGGFDIEDKNQHGDRGFAARGDGRDVEDGTEVEIDDQDVMREKREMVMMPPAMQQLAA</sequence>
<evidence type="ECO:0000256" key="1">
    <source>
        <dbReference type="SAM" id="MobiDB-lite"/>
    </source>
</evidence>
<reference evidence="2 3" key="1">
    <citation type="submission" date="2022-03" db="EMBL/GenBank/DDBJ databases">
        <title>Genome data of Colletotrichum spp.</title>
        <authorList>
            <person name="Utami Y.D."/>
            <person name="Hiruma K."/>
        </authorList>
    </citation>
    <scope>NUCLEOTIDE SEQUENCE [LARGE SCALE GENOMIC DNA]</scope>
    <source>
        <strain evidence="2 3">MAFF 239500</strain>
    </source>
</reference>
<keyword evidence="3" id="KW-1185">Reference proteome</keyword>
<name>A0AA37UQC2_9PEZI</name>
<dbReference type="AlphaFoldDB" id="A0AA37UQC2"/>
<dbReference type="Proteomes" id="UP001055115">
    <property type="component" value="Unassembled WGS sequence"/>
</dbReference>
<accession>A0AA37UQC2</accession>
<proteinExistence type="predicted"/>
<protein>
    <submittedName>
        <fullName evidence="2">Uncharacterized protein</fullName>
    </submittedName>
</protein>
<comment type="caution">
    <text evidence="2">The sequence shown here is derived from an EMBL/GenBank/DDBJ whole genome shotgun (WGS) entry which is preliminary data.</text>
</comment>
<feature type="compositionally biased region" description="Polar residues" evidence="1">
    <location>
        <begin position="1"/>
        <end position="15"/>
    </location>
</feature>
<feature type="region of interest" description="Disordered" evidence="1">
    <location>
        <begin position="1"/>
        <end position="99"/>
    </location>
</feature>
<dbReference type="GeneID" id="73329480"/>
<organism evidence="2 3">
    <name type="scientific">Colletotrichum spaethianum</name>
    <dbReference type="NCBI Taxonomy" id="700344"/>
    <lineage>
        <taxon>Eukaryota</taxon>
        <taxon>Fungi</taxon>
        <taxon>Dikarya</taxon>
        <taxon>Ascomycota</taxon>
        <taxon>Pezizomycotina</taxon>
        <taxon>Sordariomycetes</taxon>
        <taxon>Hypocreomycetidae</taxon>
        <taxon>Glomerellales</taxon>
        <taxon>Glomerellaceae</taxon>
        <taxon>Colletotrichum</taxon>
        <taxon>Colletotrichum spaethianum species complex</taxon>
    </lineage>
</organism>